<evidence type="ECO:0000256" key="1">
    <source>
        <dbReference type="ARBA" id="ARBA00022737"/>
    </source>
</evidence>
<dbReference type="PROSITE" id="PS00019">
    <property type="entry name" value="ACTININ_1"/>
    <property type="match status" value="1"/>
</dbReference>
<keyword evidence="2" id="KW-0009">Actin-binding</keyword>
<feature type="domain" description="Calponin-homology (CH)" evidence="4">
    <location>
        <begin position="29"/>
        <end position="134"/>
    </location>
</feature>
<dbReference type="SUPFAM" id="SSF46966">
    <property type="entry name" value="Spectrin repeat"/>
    <property type="match status" value="22"/>
</dbReference>
<evidence type="ECO:0000256" key="3">
    <source>
        <dbReference type="SAM" id="Coils"/>
    </source>
</evidence>
<evidence type="ECO:0000313" key="6">
    <source>
        <dbReference type="Proteomes" id="UP000472273"/>
    </source>
</evidence>
<dbReference type="SMART" id="SM00033">
    <property type="entry name" value="CH"/>
    <property type="match status" value="2"/>
</dbReference>
<dbReference type="OMA" id="WANEMHA"/>
<dbReference type="FunFam" id="1.20.58.60:FF:000135">
    <property type="entry name" value="Spectrin beta chain, non-erythrocytic"/>
    <property type="match status" value="1"/>
</dbReference>
<dbReference type="InterPro" id="IPR036872">
    <property type="entry name" value="CH_dom_sf"/>
</dbReference>
<name>A0A670XWL6_PSETE</name>
<dbReference type="Proteomes" id="UP000472273">
    <property type="component" value="Unplaced"/>
</dbReference>
<dbReference type="Gene3D" id="1.20.58.60">
    <property type="match status" value="16"/>
</dbReference>
<feature type="coiled-coil region" evidence="3">
    <location>
        <begin position="2234"/>
        <end position="2261"/>
    </location>
</feature>
<dbReference type="PANTHER" id="PTHR11915">
    <property type="entry name" value="SPECTRIN/FILAMIN RELATED CYTOSKELETAL PROTEIN"/>
    <property type="match status" value="1"/>
</dbReference>
<keyword evidence="6" id="KW-1185">Reference proteome</keyword>
<organism evidence="5 6">
    <name type="scientific">Pseudonaja textilis</name>
    <name type="common">Eastern brown snake</name>
    <dbReference type="NCBI Taxonomy" id="8673"/>
    <lineage>
        <taxon>Eukaryota</taxon>
        <taxon>Metazoa</taxon>
        <taxon>Chordata</taxon>
        <taxon>Craniata</taxon>
        <taxon>Vertebrata</taxon>
        <taxon>Euteleostomi</taxon>
        <taxon>Lepidosauria</taxon>
        <taxon>Squamata</taxon>
        <taxon>Bifurcata</taxon>
        <taxon>Unidentata</taxon>
        <taxon>Episquamata</taxon>
        <taxon>Toxicofera</taxon>
        <taxon>Serpentes</taxon>
        <taxon>Colubroidea</taxon>
        <taxon>Elapidae</taxon>
        <taxon>Hydrophiinae</taxon>
        <taxon>Pseudonaja</taxon>
    </lineage>
</organism>
<dbReference type="PROSITE" id="PS00020">
    <property type="entry name" value="ACTININ_2"/>
    <property type="match status" value="1"/>
</dbReference>
<dbReference type="FunFam" id="1.20.58.60:FF:000307">
    <property type="entry name" value="Spectrin beta, non-erythrocytic 5"/>
    <property type="match status" value="1"/>
</dbReference>
<dbReference type="InterPro" id="IPR018159">
    <property type="entry name" value="Spectrin/alpha-actinin"/>
</dbReference>
<keyword evidence="1" id="KW-0677">Repeat</keyword>
<sequence length="2849" mass="332778">MGSRMSPKVTMEEEYVQGQFKKLQAQRMIMQKKTFTNWLNNVFYKQNANIKILDLFTELKDGIYLLHLLELLSSEQLPRPNKGKMRIHFLENNSKVIQFLKSKIHVKLIGPENIVDGDQTLILGLIWIIILRFQISSISLDKGEFGSRVDALSSNEALLVWCQRKTASYSNVNVKDFSKSWNNGLAFNALIHAHRPDLIQYSSLRHDQPIINLNNAFTVAEKHLGILKLLDAEDVAVPFPDERSIMTYVSFYYHYFSRQKQGQTVQKRLTKIVFCLKETDELKFQYEHMIFELLKWIKLKVTELDDRSFPNSLEKMRFLMNNFKVFRTTEKPPKYREKGIIEANFFHIRTKQQVNNQRAYLPPEGRTLRDLEKEWIALEKAEDSRGKAILQELLRLEKVEQQVQIFLKKAAIREAYLRNMKEIIKKQDDWQPDNVEQLQAGTRKLEAIEADMLPQDQRFKALSTMAAEIIRENYQDKALIAQKCVGCLQIGAVVRIGVGENEKHITDILSSRDCGKELLEAVELLQKHKLVASQIYSLEERIMYIAGKKEDIIQRNPVKSDMLQAKYQMLHQLHQNLQHSYINEVDSWLQEKHTLLASKDYGKDESSAEALLHRHLRLEKELAAYFTEISHLEEQAHSTHLQLPSSFILFKINSVPVISNDFFSLQMSCFPSSMDLYKHRKKELQERIQLYQYYNSCEEFQSWIDDKEKIFQTIQPKADNVEAMQQKFQNFLIELAAGEKQLAEISSSADIFSKRCPGKEKEIQTRNSALLLSIFFRWECLEALKEEKGSELIGVTDVKTFLQDCHDTQELLQDKMTSLEDLGQGSKPTVLEVQARKLSACERDISVLERKIEYQKRILKAGEKKVALQISRDQQNFLQESHRLLLWIDGMKEKLTSEEMCIDVISAEQLLKEHQDLLKEIHSQNHRFEQLQELGEKVADSSSNIGALDVGEYIRRISQGRNDLDELWMEQQKKLQENIALQKFIKEVDSILAAISSHEAFFQTDNLGVNINDFISNLDWNLFIGSPGLTTTIEPKISVAMIKKTMVTLCERWKLLINKYEQRKGRLLDSLLLQEFIRDTAELLVWMEEKYKIASDESYRDPTNILRKLKRHEAAEQEMMANKKHFMGVMTVRASNSIIFDSVSSLKMYRCNIIDADEKIEKIERMLRNAELGHDLRSSRNLLKEHRQLENEMHGLAEKMNSIVSHAKSPFFLKKNLIYRFDSLQKPLAERGQLLEASVELFQFYHYHDMEMQWIGERMSIAKSTIQGKSLNGAQSLLQKLKELQVEVKAHKQQISRVLEKGNAVAEDTCISSQRIKEKCQELSKNWTELEEACDKKIKQLQQSVVYYQVYFLMDIWDLENWVAEKLPLVTNKDCGNDEAATLNHIAKHKVLEHEIGIYQNLVVELEETAKTLPLSDSIHYDEVDMPQRQVHTKLQELQTLAKARGKRLEETLELHDFLREYEDLEGWINEKKQVASSEDYGADYDHVLLLCVKYEKSQHQMEIAAQRVAACHQLAQKMLDYGHLHVLIDTADGVLYLCSERQAAEIKAKQQALMENWEILRCKVEQNREQLEHACRLYRFQTYVWDYCSWASGMIREMAAEETIRDVSTSGLKINQLQQLLSEIESRDEIYEQVSQLGQGLALDQKMATGEVYILYHQSCNFAQSSDHQYFHKIKLKGNLILSDLHILFLALHAAIILLLLWRQAEDWIDERMQMMKVPSFQNFNKSCDKMKLLQKHQVFEAEILAHKDMIATRGEALQHHNIPQTEEICQKMYLLQEQWEMLNQAVAAHGKMLEESRDFLEFLQKVDHAEAWIRDKVIMVNIGDVGNDYEHCLQLLKKLNEFRGMSEGVTVDDAHIKDINALALRLKRQNDEEMKIICQRQEQLNEKWNSFHGDLKTYKKKLEEALQIHALIREINDITERIGEKSSLIQALDYGKDIESVENLLRKHDEMEREIGIIQSKMEFRLRLCIFVYNRGEKLLASYQLQKFNSELKELLDWIHEIKSQIEIGDLPKSLAEAEILIEEHQEIKASMNYISIALTKCSTVLQSKEYRGRLNCLIDLLLFFQGFKWETVPGTIGNLISGLITVFFYPKIATWMSEKNSIALDESWRDPSNLQAKLQKHQTFQAEIVANKNHLNRIKTVSKYHAMLCYAIVEIELINPQMILVATVFKCHYLYGFFPLWLQALQFLHIVDEADKWLEELESDMKIPESSDNLLILNDLLKKQEELETSFATHRDHFQSLINKVQELQEEKHFLADEIEIRVDQVVHRYKSFREPLQERQQHLEANRLLYQFLQDVNEEFTWIHEKLPLASSRDYGQSLATVQSLQEKHQNLENEINSHDALIQAVISSGQKLMKEKQVASQAVLGQIKELIISFENLKNEAQERRWRLVESHKAQHFFSELLEVESWMSEKGLLLEIPDYGRNEVSTQALLRKMEATKLDLEGFKSRIEKLKETGDYFLNSNNTESSTILPKLQSVLDQYLSLQDRAERQIKALQEQSQLHQFERETQLVDAWLLSKQNMAESDNYGQDLENVEVLEKKFEDFMKEVETLGHAKVLLINNLASHLRTVCHNQISHIQKKTQDIHDRWERLQQAIQTREENLKAAHQVHQYDRDVDDLKGWIQEKEAVVTRDDYGYDLLGVQTLLSQHEGVERELAAIAKELERVRGDAWRLGCLYPLPRENMMNRLSEVEDCWEKLNKKCVERKLKLHQAEKAQVYFNDCRELTAWARKMHSLIVSEEVANDLLGTELLIKRHKEYKLDIDKQWLKYEDLGQTGNNLVKEGHFMCMEVTNLDVSLSLFCSFLSSPPQWHFCTKIIAFKHQDFEKMLEAQEEKFAQLKRKTKVLC</sequence>
<dbReference type="FunFam" id="1.10.418.10:FF:000001">
    <property type="entry name" value="Actinin alpha 1"/>
    <property type="match status" value="1"/>
</dbReference>
<dbReference type="InterPro" id="IPR001589">
    <property type="entry name" value="Actinin_actin-bd_CS"/>
</dbReference>
<dbReference type="InterPro" id="IPR001715">
    <property type="entry name" value="CH_dom"/>
</dbReference>
<dbReference type="SMART" id="SM00150">
    <property type="entry name" value="SPEC"/>
    <property type="match status" value="17"/>
</dbReference>
<dbReference type="GeneTree" id="ENSGT00940000166230"/>
<feature type="coiled-coil region" evidence="3">
    <location>
        <begin position="1274"/>
        <end position="1333"/>
    </location>
</feature>
<evidence type="ECO:0000259" key="4">
    <source>
        <dbReference type="PROSITE" id="PS50021"/>
    </source>
</evidence>
<feature type="coiled-coil region" evidence="3">
    <location>
        <begin position="2319"/>
        <end position="2346"/>
    </location>
</feature>
<feature type="coiled-coil region" evidence="3">
    <location>
        <begin position="2645"/>
        <end position="2672"/>
    </location>
</feature>
<evidence type="ECO:0000313" key="5">
    <source>
        <dbReference type="Ensembl" id="ENSPTXP00000004264.1"/>
    </source>
</evidence>
<feature type="coiled-coil region" evidence="3">
    <location>
        <begin position="907"/>
        <end position="934"/>
    </location>
</feature>
<feature type="domain" description="Calponin-homology (CH)" evidence="4">
    <location>
        <begin position="152"/>
        <end position="257"/>
    </location>
</feature>
<dbReference type="PROSITE" id="PS50021">
    <property type="entry name" value="CH"/>
    <property type="match status" value="2"/>
</dbReference>
<keyword evidence="3" id="KW-0175">Coiled coil</keyword>
<protein>
    <recommendedName>
        <fullName evidence="4">Calponin-homology (CH) domain-containing protein</fullName>
    </recommendedName>
</protein>
<dbReference type="Pfam" id="PF00435">
    <property type="entry name" value="Spectrin"/>
    <property type="match status" value="19"/>
</dbReference>
<dbReference type="SUPFAM" id="SSF47576">
    <property type="entry name" value="Calponin-homology domain, CH-domain"/>
    <property type="match status" value="1"/>
</dbReference>
<feature type="coiled-coil region" evidence="3">
    <location>
        <begin position="1146"/>
        <end position="1199"/>
    </location>
</feature>
<feature type="coiled-coil region" evidence="3">
    <location>
        <begin position="2439"/>
        <end position="2509"/>
    </location>
</feature>
<reference evidence="5" key="1">
    <citation type="submission" date="2025-08" db="UniProtKB">
        <authorList>
            <consortium name="Ensembl"/>
        </authorList>
    </citation>
    <scope>IDENTIFICATION</scope>
</reference>
<dbReference type="CDD" id="cd00176">
    <property type="entry name" value="SPEC"/>
    <property type="match status" value="9"/>
</dbReference>
<dbReference type="Ensembl" id="ENSPTXT00000004386.1">
    <property type="protein sequence ID" value="ENSPTXP00000004264.1"/>
    <property type="gene ID" value="ENSPTXG00000003145.1"/>
</dbReference>
<accession>A0A670XWL6</accession>
<dbReference type="Pfam" id="PF00307">
    <property type="entry name" value="CH"/>
    <property type="match status" value="2"/>
</dbReference>
<evidence type="ECO:0000256" key="2">
    <source>
        <dbReference type="ARBA" id="ARBA00023203"/>
    </source>
</evidence>
<dbReference type="InterPro" id="IPR002017">
    <property type="entry name" value="Spectrin_repeat"/>
</dbReference>
<dbReference type="Gene3D" id="1.10.418.10">
    <property type="entry name" value="Calponin-like domain"/>
    <property type="match status" value="2"/>
</dbReference>
<reference evidence="5" key="2">
    <citation type="submission" date="2025-09" db="UniProtKB">
        <authorList>
            <consortium name="Ensembl"/>
        </authorList>
    </citation>
    <scope>IDENTIFICATION</scope>
</reference>
<dbReference type="GO" id="GO:0003779">
    <property type="term" value="F:actin binding"/>
    <property type="evidence" value="ECO:0007669"/>
    <property type="project" value="UniProtKB-KW"/>
</dbReference>
<dbReference type="FunFam" id="1.10.418.10:FF:000089">
    <property type="entry name" value="Spectrin beta chain"/>
    <property type="match status" value="1"/>
</dbReference>
<proteinExistence type="predicted"/>